<feature type="region of interest" description="Disordered" evidence="1">
    <location>
        <begin position="1"/>
        <end position="22"/>
    </location>
</feature>
<name>A0AAW0T3Q9_SCYPA</name>
<comment type="caution">
    <text evidence="2">The sequence shown here is derived from an EMBL/GenBank/DDBJ whole genome shotgun (WGS) entry which is preliminary data.</text>
</comment>
<dbReference type="EMBL" id="JARAKH010000039">
    <property type="protein sequence ID" value="KAK8382004.1"/>
    <property type="molecule type" value="Genomic_DNA"/>
</dbReference>
<organism evidence="2 3">
    <name type="scientific">Scylla paramamosain</name>
    <name type="common">Mud crab</name>
    <dbReference type="NCBI Taxonomy" id="85552"/>
    <lineage>
        <taxon>Eukaryota</taxon>
        <taxon>Metazoa</taxon>
        <taxon>Ecdysozoa</taxon>
        <taxon>Arthropoda</taxon>
        <taxon>Crustacea</taxon>
        <taxon>Multicrustacea</taxon>
        <taxon>Malacostraca</taxon>
        <taxon>Eumalacostraca</taxon>
        <taxon>Eucarida</taxon>
        <taxon>Decapoda</taxon>
        <taxon>Pleocyemata</taxon>
        <taxon>Brachyura</taxon>
        <taxon>Eubrachyura</taxon>
        <taxon>Portunoidea</taxon>
        <taxon>Portunidae</taxon>
        <taxon>Portuninae</taxon>
        <taxon>Scylla</taxon>
    </lineage>
</organism>
<proteinExistence type="predicted"/>
<evidence type="ECO:0000313" key="3">
    <source>
        <dbReference type="Proteomes" id="UP001487740"/>
    </source>
</evidence>
<dbReference type="Proteomes" id="UP001487740">
    <property type="component" value="Unassembled WGS sequence"/>
</dbReference>
<keyword evidence="3" id="KW-1185">Reference proteome</keyword>
<accession>A0AAW0T3Q9</accession>
<reference evidence="2 3" key="1">
    <citation type="submission" date="2023-03" db="EMBL/GenBank/DDBJ databases">
        <title>High-quality genome of Scylla paramamosain provides insights in environmental adaptation.</title>
        <authorList>
            <person name="Zhang L."/>
        </authorList>
    </citation>
    <scope>NUCLEOTIDE SEQUENCE [LARGE SCALE GENOMIC DNA]</scope>
    <source>
        <strain evidence="2">LZ_2023a</strain>
        <tissue evidence="2">Muscle</tissue>
    </source>
</reference>
<evidence type="ECO:0000256" key="1">
    <source>
        <dbReference type="SAM" id="MobiDB-lite"/>
    </source>
</evidence>
<dbReference type="AlphaFoldDB" id="A0AAW0T3Q9"/>
<protein>
    <submittedName>
        <fullName evidence="2">Uncharacterized protein</fullName>
    </submittedName>
</protein>
<sequence length="62" mass="6506">MSRDQVKQGRSSPEGPVLVASPPAPATPMAICHYAFGGRQCPFSTTAAVVLKTLAPGQSFCW</sequence>
<gene>
    <name evidence="2" type="ORF">O3P69_015181</name>
</gene>
<evidence type="ECO:0000313" key="2">
    <source>
        <dbReference type="EMBL" id="KAK8382004.1"/>
    </source>
</evidence>